<dbReference type="GO" id="GO:0016556">
    <property type="term" value="P:mRNA modification"/>
    <property type="evidence" value="ECO:0007669"/>
    <property type="project" value="InterPro"/>
</dbReference>
<dbReference type="InParanoid" id="A8NXU7"/>
<evidence type="ECO:0000256" key="4">
    <source>
        <dbReference type="ARBA" id="ARBA00023187"/>
    </source>
</evidence>
<keyword evidence="3" id="KW-0507">mRNA processing</keyword>
<dbReference type="GO" id="GO:0008380">
    <property type="term" value="P:RNA splicing"/>
    <property type="evidence" value="ECO:0007669"/>
    <property type="project" value="UniProtKB-KW"/>
</dbReference>
<feature type="compositionally biased region" description="Basic and acidic residues" evidence="6">
    <location>
        <begin position="310"/>
        <end position="319"/>
    </location>
</feature>
<dbReference type="GO" id="GO:0005634">
    <property type="term" value="C:nucleus"/>
    <property type="evidence" value="ECO:0007669"/>
    <property type="project" value="UniProtKB-SubCell"/>
</dbReference>
<evidence type="ECO:0000256" key="6">
    <source>
        <dbReference type="SAM" id="MobiDB-lite"/>
    </source>
</evidence>
<dbReference type="RefSeq" id="XP_001837272.1">
    <property type="nucleotide sequence ID" value="XM_001837220.1"/>
</dbReference>
<dbReference type="GO" id="GO:0000381">
    <property type="term" value="P:regulation of alternative mRNA splicing, via spliceosome"/>
    <property type="evidence" value="ECO:0007669"/>
    <property type="project" value="InterPro"/>
</dbReference>
<feature type="region of interest" description="Disordered" evidence="6">
    <location>
        <begin position="147"/>
        <end position="445"/>
    </location>
</feature>
<evidence type="ECO:0000256" key="2">
    <source>
        <dbReference type="ARBA" id="ARBA00010313"/>
    </source>
</evidence>
<evidence type="ECO:0000313" key="8">
    <source>
        <dbReference type="Proteomes" id="UP000001861"/>
    </source>
</evidence>
<name>A8NXU7_COPC7</name>
<keyword evidence="8" id="KW-1185">Reference proteome</keyword>
<dbReference type="Proteomes" id="UP000001861">
    <property type="component" value="Unassembled WGS sequence"/>
</dbReference>
<dbReference type="VEuPathDB" id="FungiDB:CC1G_00408"/>
<dbReference type="GO" id="GO:0006397">
    <property type="term" value="P:mRNA processing"/>
    <property type="evidence" value="ECO:0007669"/>
    <property type="project" value="UniProtKB-KW"/>
</dbReference>
<dbReference type="GeneID" id="6013829"/>
<feature type="compositionally biased region" description="Basic and acidic residues" evidence="6">
    <location>
        <begin position="334"/>
        <end position="373"/>
    </location>
</feature>
<keyword evidence="4" id="KW-0508">mRNA splicing</keyword>
<evidence type="ECO:0000313" key="7">
    <source>
        <dbReference type="EMBL" id="EAU84889.1"/>
    </source>
</evidence>
<protein>
    <submittedName>
        <fullName evidence="7">Uncharacterized protein</fullName>
    </submittedName>
</protein>
<evidence type="ECO:0000256" key="3">
    <source>
        <dbReference type="ARBA" id="ARBA00022664"/>
    </source>
</evidence>
<dbReference type="InterPro" id="IPR033757">
    <property type="entry name" value="WTAP"/>
</dbReference>
<dbReference type="Pfam" id="PF17098">
    <property type="entry name" value="Wtap"/>
    <property type="match status" value="1"/>
</dbReference>
<dbReference type="KEGG" id="cci:CC1G_00408"/>
<evidence type="ECO:0000256" key="5">
    <source>
        <dbReference type="ARBA" id="ARBA00023242"/>
    </source>
</evidence>
<reference evidence="7 8" key="1">
    <citation type="journal article" date="2010" name="Proc. Natl. Acad. Sci. U.S.A.">
        <title>Insights into evolution of multicellular fungi from the assembled chromosomes of the mushroom Coprinopsis cinerea (Coprinus cinereus).</title>
        <authorList>
            <person name="Stajich J.E."/>
            <person name="Wilke S.K."/>
            <person name="Ahren D."/>
            <person name="Au C.H."/>
            <person name="Birren B.W."/>
            <person name="Borodovsky M."/>
            <person name="Burns C."/>
            <person name="Canback B."/>
            <person name="Casselton L.A."/>
            <person name="Cheng C.K."/>
            <person name="Deng J."/>
            <person name="Dietrich F.S."/>
            <person name="Fargo D.C."/>
            <person name="Farman M.L."/>
            <person name="Gathman A.C."/>
            <person name="Goldberg J."/>
            <person name="Guigo R."/>
            <person name="Hoegger P.J."/>
            <person name="Hooker J.B."/>
            <person name="Huggins A."/>
            <person name="James T.Y."/>
            <person name="Kamada T."/>
            <person name="Kilaru S."/>
            <person name="Kodira C."/>
            <person name="Kues U."/>
            <person name="Kupfer D."/>
            <person name="Kwan H.S."/>
            <person name="Lomsadze A."/>
            <person name="Li W."/>
            <person name="Lilly W.W."/>
            <person name="Ma L.J."/>
            <person name="Mackey A.J."/>
            <person name="Manning G."/>
            <person name="Martin F."/>
            <person name="Muraguchi H."/>
            <person name="Natvig D.O."/>
            <person name="Palmerini H."/>
            <person name="Ramesh M.A."/>
            <person name="Rehmeyer C.J."/>
            <person name="Roe B.A."/>
            <person name="Shenoy N."/>
            <person name="Stanke M."/>
            <person name="Ter-Hovhannisyan V."/>
            <person name="Tunlid A."/>
            <person name="Velagapudi R."/>
            <person name="Vision T.J."/>
            <person name="Zeng Q."/>
            <person name="Zolan M.E."/>
            <person name="Pukkila P.J."/>
        </authorList>
    </citation>
    <scope>NUCLEOTIDE SEQUENCE [LARGE SCALE GENOMIC DNA]</scope>
    <source>
        <strain evidence="8">Okayama-7 / 130 / ATCC MYA-4618 / FGSC 9003</strain>
    </source>
</reference>
<dbReference type="OrthoDB" id="3363802at2759"/>
<feature type="compositionally biased region" description="Gly residues" evidence="6">
    <location>
        <begin position="380"/>
        <end position="408"/>
    </location>
</feature>
<sequence length="445" mass="48691">MTLPSTRELELEALVRQRDEQISELNDDITRLRRYISSQNAPSFSDPITLPPSILSILGQQLRSSAKDSAPGSSTVINALIQRSRLLQEENDELYEILKLKETGKLKEEVRGLRKVVQRLESGLRESHQVITTLSTELDKTHEALLASSKHVSPVPPPSDLRNASRSPRNTFRELAPTNSSVIGNGPQRLPPTGPRAFKKARLSDSHSQASPPPSRPPPSTSHRQHGTSSNHPDSTNRSADRGGSEHHHYSRDRPRHSSAAYSSDKDRERDNGAGLPSKPPPPSHRPSSNKMDVDDDKRERRPRPASGPADRERNRQRGDTSSNVGGDNSVVRDSYEKDRAPRDREREHGGGGGGKERGRDRGGSGRDRERNDTNATNRGGQGNGGGGRRNGGPFPGNNYGGGRGNNGQGHHRRTNNDHRTSGAGLSSARDSNAIDRTLAERMGL</sequence>
<feature type="compositionally biased region" description="Basic and acidic residues" evidence="6">
    <location>
        <begin position="239"/>
        <end position="248"/>
    </location>
</feature>
<accession>A8NXU7</accession>
<comment type="similarity">
    <text evidence="2">Belongs to the fl(2)d family.</text>
</comment>
<dbReference type="EMBL" id="AACS02000005">
    <property type="protein sequence ID" value="EAU84889.1"/>
    <property type="molecule type" value="Genomic_DNA"/>
</dbReference>
<dbReference type="STRING" id="240176.A8NXU7"/>
<feature type="compositionally biased region" description="Polar residues" evidence="6">
    <location>
        <begin position="227"/>
        <end position="238"/>
    </location>
</feature>
<dbReference type="AlphaFoldDB" id="A8NXU7"/>
<comment type="caution">
    <text evidence="7">The sequence shown here is derived from an EMBL/GenBank/DDBJ whole genome shotgun (WGS) entry which is preliminary data.</text>
</comment>
<dbReference type="OMA" id="VTQLRQY"/>
<proteinExistence type="inferred from homology"/>
<organism evidence="7 8">
    <name type="scientific">Coprinopsis cinerea (strain Okayama-7 / 130 / ATCC MYA-4618 / FGSC 9003)</name>
    <name type="common">Inky cap fungus</name>
    <name type="synonym">Hormographiella aspergillata</name>
    <dbReference type="NCBI Taxonomy" id="240176"/>
    <lineage>
        <taxon>Eukaryota</taxon>
        <taxon>Fungi</taxon>
        <taxon>Dikarya</taxon>
        <taxon>Basidiomycota</taxon>
        <taxon>Agaricomycotina</taxon>
        <taxon>Agaricomycetes</taxon>
        <taxon>Agaricomycetidae</taxon>
        <taxon>Agaricales</taxon>
        <taxon>Agaricineae</taxon>
        <taxon>Psathyrellaceae</taxon>
        <taxon>Coprinopsis</taxon>
    </lineage>
</organism>
<gene>
    <name evidence="7" type="ORF">CC1G_00408</name>
</gene>
<evidence type="ECO:0000256" key="1">
    <source>
        <dbReference type="ARBA" id="ARBA00004123"/>
    </source>
</evidence>
<feature type="compositionally biased region" description="Pro residues" evidence="6">
    <location>
        <begin position="211"/>
        <end position="220"/>
    </location>
</feature>
<comment type="subcellular location">
    <subcellularLocation>
        <location evidence="1">Nucleus</location>
    </subcellularLocation>
</comment>
<keyword evidence="5" id="KW-0539">Nucleus</keyword>
<dbReference type="eggNOG" id="ENOG502SKI1">
    <property type="taxonomic scope" value="Eukaryota"/>
</dbReference>